<dbReference type="RefSeq" id="WP_012646001.1">
    <property type="nucleotide sequence ID" value="NC_011979.1"/>
</dbReference>
<dbReference type="EMBL" id="CP001390">
    <property type="protein sequence ID" value="ACM19272.1"/>
    <property type="molecule type" value="Genomic_DNA"/>
</dbReference>
<dbReference type="eggNOG" id="COG3350">
    <property type="taxonomic scope" value="Bacteria"/>
</dbReference>
<organism evidence="2 3">
    <name type="scientific">Geotalea daltonii (strain DSM 22248 / JCM 15807 / FRC-32)</name>
    <name type="common">Geobacter daltonii</name>
    <dbReference type="NCBI Taxonomy" id="316067"/>
    <lineage>
        <taxon>Bacteria</taxon>
        <taxon>Pseudomonadati</taxon>
        <taxon>Thermodesulfobacteriota</taxon>
        <taxon>Desulfuromonadia</taxon>
        <taxon>Geobacterales</taxon>
        <taxon>Geobacteraceae</taxon>
        <taxon>Geotalea</taxon>
    </lineage>
</organism>
<evidence type="ECO:0000313" key="2">
    <source>
        <dbReference type="EMBL" id="ACM19272.1"/>
    </source>
</evidence>
<accession>B9M1X6</accession>
<evidence type="ECO:0000313" key="3">
    <source>
        <dbReference type="Proteomes" id="UP000007721"/>
    </source>
</evidence>
<reference evidence="2 3" key="1">
    <citation type="submission" date="2009-01" db="EMBL/GenBank/DDBJ databases">
        <title>Complete sequence of Geobacter sp. FRC-32.</title>
        <authorList>
            <consortium name="US DOE Joint Genome Institute"/>
            <person name="Lucas S."/>
            <person name="Copeland A."/>
            <person name="Lapidus A."/>
            <person name="Glavina del Rio T."/>
            <person name="Dalin E."/>
            <person name="Tice H."/>
            <person name="Bruce D."/>
            <person name="Goodwin L."/>
            <person name="Pitluck S."/>
            <person name="Saunders E."/>
            <person name="Brettin T."/>
            <person name="Detter J.C."/>
            <person name="Han C."/>
            <person name="Larimer F."/>
            <person name="Land M."/>
            <person name="Hauser L."/>
            <person name="Kyrpides N."/>
            <person name="Ovchinnikova G."/>
            <person name="Kostka J."/>
            <person name="Richardson P."/>
        </authorList>
    </citation>
    <scope>NUCLEOTIDE SEQUENCE [LARGE SCALE GENOMIC DNA]</scope>
    <source>
        <strain evidence="3">DSM 22248 / JCM 15807 / FRC-32</strain>
    </source>
</reference>
<dbReference type="InterPro" id="IPR011017">
    <property type="entry name" value="TRASH_dom"/>
</dbReference>
<gene>
    <name evidence="2" type="ordered locus">Geob_0910</name>
</gene>
<proteinExistence type="predicted"/>
<dbReference type="SMART" id="SM00746">
    <property type="entry name" value="TRASH"/>
    <property type="match status" value="1"/>
</dbReference>
<dbReference type="HOGENOM" id="CLU_168222_0_1_7"/>
<sequence>MAKLLVLILVGYILYKMFKGRSAAKEVRRDADQEEETFRDPVCGTYVARGDAVIGNLEGRKLYFCSMSCLEKFRDQLENSEKNSIGGEK</sequence>
<evidence type="ECO:0000259" key="1">
    <source>
        <dbReference type="SMART" id="SM00746"/>
    </source>
</evidence>
<keyword evidence="3" id="KW-1185">Reference proteome</keyword>
<name>B9M1X6_GEODF</name>
<dbReference type="AlphaFoldDB" id="B9M1X6"/>
<protein>
    <recommendedName>
        <fullName evidence="1">TRASH domain-containing protein</fullName>
    </recommendedName>
</protein>
<dbReference type="KEGG" id="geo:Geob_0910"/>
<dbReference type="OrthoDB" id="3078737at2"/>
<dbReference type="Proteomes" id="UP000007721">
    <property type="component" value="Chromosome"/>
</dbReference>
<dbReference type="STRING" id="316067.Geob_0910"/>
<feature type="domain" description="TRASH" evidence="1">
    <location>
        <begin position="40"/>
        <end position="77"/>
    </location>
</feature>